<evidence type="ECO:0000259" key="2">
    <source>
        <dbReference type="SMART" id="SM00909"/>
    </source>
</evidence>
<dbReference type="SMART" id="SM00909">
    <property type="entry name" value="Germane"/>
    <property type="match status" value="1"/>
</dbReference>
<organism evidence="3 4">
    <name type="scientific">Deinococcus malanensis</name>
    <dbReference type="NCBI Taxonomy" id="1706855"/>
    <lineage>
        <taxon>Bacteria</taxon>
        <taxon>Thermotogati</taxon>
        <taxon>Deinococcota</taxon>
        <taxon>Deinococci</taxon>
        <taxon>Deinococcales</taxon>
        <taxon>Deinococcaceae</taxon>
        <taxon>Deinococcus</taxon>
    </lineage>
</organism>
<dbReference type="RefSeq" id="WP_189004016.1">
    <property type="nucleotide sequence ID" value="NZ_BMPP01000001.1"/>
</dbReference>
<feature type="signal peptide" evidence="1">
    <location>
        <begin position="1"/>
        <end position="24"/>
    </location>
</feature>
<dbReference type="InterPro" id="IPR019606">
    <property type="entry name" value="GerMN"/>
</dbReference>
<evidence type="ECO:0000313" key="4">
    <source>
        <dbReference type="Proteomes" id="UP000647587"/>
    </source>
</evidence>
<dbReference type="Pfam" id="PF10646">
    <property type="entry name" value="Germane"/>
    <property type="match status" value="1"/>
</dbReference>
<reference evidence="4" key="1">
    <citation type="journal article" date="2019" name="Int. J. Syst. Evol. Microbiol.">
        <title>The Global Catalogue of Microorganisms (GCM) 10K type strain sequencing project: providing services to taxonomists for standard genome sequencing and annotation.</title>
        <authorList>
            <consortium name="The Broad Institute Genomics Platform"/>
            <consortium name="The Broad Institute Genome Sequencing Center for Infectious Disease"/>
            <person name="Wu L."/>
            <person name="Ma J."/>
        </authorList>
    </citation>
    <scope>NUCLEOTIDE SEQUENCE [LARGE SCALE GENOMIC DNA]</scope>
    <source>
        <strain evidence="4">JCM 30331</strain>
    </source>
</reference>
<name>A0ABQ2EJY8_9DEIO</name>
<evidence type="ECO:0000256" key="1">
    <source>
        <dbReference type="SAM" id="SignalP"/>
    </source>
</evidence>
<feature type="domain" description="GerMN" evidence="2">
    <location>
        <begin position="78"/>
        <end position="164"/>
    </location>
</feature>
<accession>A0ABQ2EJY8</accession>
<comment type="caution">
    <text evidence="3">The sequence shown here is derived from an EMBL/GenBank/DDBJ whole genome shotgun (WGS) entry which is preliminary data.</text>
</comment>
<proteinExistence type="predicted"/>
<keyword evidence="4" id="KW-1185">Reference proteome</keyword>
<dbReference type="EMBL" id="BMPP01000001">
    <property type="protein sequence ID" value="GGK13853.1"/>
    <property type="molecule type" value="Genomic_DNA"/>
</dbReference>
<evidence type="ECO:0000313" key="3">
    <source>
        <dbReference type="EMBL" id="GGK13853.1"/>
    </source>
</evidence>
<keyword evidence="1" id="KW-0732">Signal</keyword>
<gene>
    <name evidence="3" type="ORF">GCM10008955_04000</name>
</gene>
<protein>
    <recommendedName>
        <fullName evidence="2">GerMN domain-containing protein</fullName>
    </recommendedName>
</protein>
<sequence length="180" mass="19676">MKRVFSLFNVVTLVLLGASVLALQAVKRTPDTPEAPKLELAQRTALKVKVYFTDPQVQALKAETRTVQVTQQDAGTLAQAALNVWAGGPNDRDHLGLVPKGTAAPKVYLRSGHYYVDMPATYGKLRYGTSGERMLLCSMTRTLLGLKGQDVTFLLDGKNIETLGHLDLREAFTGRDCADQ</sequence>
<dbReference type="Proteomes" id="UP000647587">
    <property type="component" value="Unassembled WGS sequence"/>
</dbReference>
<feature type="chain" id="PRO_5047359714" description="GerMN domain-containing protein" evidence="1">
    <location>
        <begin position="25"/>
        <end position="180"/>
    </location>
</feature>